<dbReference type="GO" id="GO:0046579">
    <property type="term" value="P:positive regulation of Ras protein signal transduction"/>
    <property type="evidence" value="ECO:0007669"/>
    <property type="project" value="TreeGrafter"/>
</dbReference>
<evidence type="ECO:0000256" key="1">
    <source>
        <dbReference type="SAM" id="MobiDB-lite"/>
    </source>
</evidence>
<dbReference type="GO" id="GO:1904515">
    <property type="term" value="P:positive regulation of TORC2 signaling"/>
    <property type="evidence" value="ECO:0007669"/>
    <property type="project" value="TreeGrafter"/>
</dbReference>
<dbReference type="PANTHER" id="PTHR37516">
    <property type="entry name" value="SCA1 COMPLEX SCAFFOLD PROTEIN SCAA"/>
    <property type="match status" value="1"/>
</dbReference>
<dbReference type="InterPro" id="IPR037474">
    <property type="entry name" value="ScaA"/>
</dbReference>
<evidence type="ECO:0000313" key="3">
    <source>
        <dbReference type="Proteomes" id="UP001146793"/>
    </source>
</evidence>
<dbReference type="Proteomes" id="UP001146793">
    <property type="component" value="Unassembled WGS sequence"/>
</dbReference>
<comment type="caution">
    <text evidence="2">The sequence shown here is derived from an EMBL/GenBank/DDBJ whole genome shotgun (WGS) entry which is preliminary data.</text>
</comment>
<protein>
    <submittedName>
        <fullName evidence="2">Sca1 complex scaffold protein scaa</fullName>
    </submittedName>
</protein>
<feature type="compositionally biased region" description="Basic residues" evidence="1">
    <location>
        <begin position="1317"/>
        <end position="1338"/>
    </location>
</feature>
<gene>
    <name evidence="2" type="ORF">M0812_29775</name>
</gene>
<dbReference type="GO" id="GO:0005829">
    <property type="term" value="C:cytosol"/>
    <property type="evidence" value="ECO:0007669"/>
    <property type="project" value="TreeGrafter"/>
</dbReference>
<proteinExistence type="predicted"/>
<reference evidence="2" key="1">
    <citation type="submission" date="2022-08" db="EMBL/GenBank/DDBJ databases">
        <title>Novel sulphate-reducing endosymbionts in the free-living metamonad Anaeramoeba.</title>
        <authorList>
            <person name="Jerlstrom-Hultqvist J."/>
            <person name="Cepicka I."/>
            <person name="Gallot-Lavallee L."/>
            <person name="Salas-Leiva D."/>
            <person name="Curtis B.A."/>
            <person name="Zahonova K."/>
            <person name="Pipaliya S."/>
            <person name="Dacks J."/>
            <person name="Roger A.J."/>
        </authorList>
    </citation>
    <scope>NUCLEOTIDE SEQUENCE</scope>
    <source>
        <strain evidence="2">Busselton2</strain>
    </source>
</reference>
<feature type="region of interest" description="Disordered" evidence="1">
    <location>
        <begin position="1041"/>
        <end position="1075"/>
    </location>
</feature>
<feature type="compositionally biased region" description="Low complexity" evidence="1">
    <location>
        <begin position="1046"/>
        <end position="1057"/>
    </location>
</feature>
<feature type="region of interest" description="Disordered" evidence="1">
    <location>
        <begin position="1311"/>
        <end position="1338"/>
    </location>
</feature>
<name>A0AAV7Y8F7_9EUKA</name>
<evidence type="ECO:0000313" key="2">
    <source>
        <dbReference type="EMBL" id="KAJ3424142.1"/>
    </source>
</evidence>
<dbReference type="PANTHER" id="PTHR37516:SF1">
    <property type="entry name" value="SCA1 COMPLEX SCAFFOLD PROTEIN SCAA"/>
    <property type="match status" value="1"/>
</dbReference>
<accession>A0AAV7Y8F7</accession>
<sequence length="1338" mass="159188">MTQKEKEKEKTTNAKQYHGFRGSYEGPQISLLKNISPTKLESSYGGNVPIYIDANGNFYDLYYLPIKKKNNDLIEEDLRKFREGKIQKDEDLSFCLDEENQTRETKLKIYASSTTESLENIKPFPNPDDFATFEDFEQAALEWENQVQGSIGCLQSPELVSSQVYCIKEVKTKIFSDTDPKTKSETETDIVTESDLATEIEGYGDFDEETINEFKFQEDIPVLKPNEELKIYKMLEQGLPDQNDIKKDEFSIDIRTVLKHTDPWDTTLIPQEPKSKFYQTFDEYERAYRRWSKIVIKQSKYIPMHARQLQQQALLKPYKKKIQKKKIKVFKNFVRGYSSYKNNLIEKIHQQQPFYNDINTLERNLIHYQNTYFNKKKHDNIIDNVKDNYYEKKNTQAKTSFILPPLRIHNLYGTKIKTKQSVDGVWPNLPKNTKENINKIFEGFRKKIENNQNIYYNNQQPLLGQYKAIFSKPIKSNQLNNFSYLRKDINNKEIEKQRYVCPKTLNKKEVSFTIPIYELKKPIKWIKIKDQKELPNFEEKINLLDRSFRFKKFYSRHNILKISANHNKNLMKKAKHILKQSTIGFNQIKELLYLGQFYDDFKTLFQKKKIMKKYRTILIDQITSNNFFDLIEIFEETLNPNIHTNLTLYISQIMQSEKSSSILSKCLKNRKLKALYLIAFSLQYFDVLPTSIFPVFNQLFDYISIKFENSKILTELITNIYLHYYLELIAEQFKDFNEKSNEKIKKYLRELIRTLKSNILETFKKNMDLFYKFIFPQLTSRSSSINFYFLFIIFRIIYLNDEIIFPQDNNQFNLIENLTKIFSSKFLHTQISSKILLNKFKNEKYLIKIVKAYSNDINVLIDQILNKYPEITNHKNNRNNNINNKNLFFLNKNLIKRYNLINNHNYTNYNNENNDESNNNFKNGIDYKNIYPRIPFVSGIITEYFISYYKILPKKPLMIEQTRPLLSEQLYNIIIAELKRNIKKQLPTIESIAKLFRSFITCLIELKLIAGTFQKGKNYTVPKKLSTPLQRFKKITLKSSQLLRHSSSGGSSGSSSGEFRFNKTPKKNKMKRSPKNQGTIIIVKEVRLLQFLALIKDSPETAFQFKKLLIKSLFSLLKERSVYLDLYQSGLIFERLHEFCSNVQNTKLNKISWKLFYKLILYHSETLKFLIKNNFLKRFIDLLTNGYGIGVVNQLYYLNKLFKMAAIEREKSEKILDYQFIRHYESNPLKTYRKDCRLLANFFESNLHFTRFTRLYKSYIKTFNGAPFIRLSQLYYTIISERTCVRLLNEVKKSQEYKKAIVWYTDLQKKSNQPTLKSKKKNKKKNKKKSKEKKKRKK</sequence>
<dbReference type="GO" id="GO:0005886">
    <property type="term" value="C:plasma membrane"/>
    <property type="evidence" value="ECO:0007669"/>
    <property type="project" value="TreeGrafter"/>
</dbReference>
<dbReference type="EMBL" id="JANTQA010000075">
    <property type="protein sequence ID" value="KAJ3424142.1"/>
    <property type="molecule type" value="Genomic_DNA"/>
</dbReference>
<feature type="compositionally biased region" description="Basic residues" evidence="1">
    <location>
        <begin position="1063"/>
        <end position="1074"/>
    </location>
</feature>
<organism evidence="2 3">
    <name type="scientific">Anaeramoeba flamelloides</name>
    <dbReference type="NCBI Taxonomy" id="1746091"/>
    <lineage>
        <taxon>Eukaryota</taxon>
        <taxon>Metamonada</taxon>
        <taxon>Anaeramoebidae</taxon>
        <taxon>Anaeramoeba</taxon>
    </lineage>
</organism>